<sequence length="66" mass="7478">MRILLGDASMNRAKPQLFNVLDANGQVIYQGTINGCSHWVDLHARGKICVERVRRSLRKKEAAHAY</sequence>
<keyword evidence="1" id="KW-0614">Plasmid</keyword>
<organism evidence="1">
    <name type="scientific">Pseudomonas putida</name>
    <name type="common">Arthrobacter siderocapsulatus</name>
    <dbReference type="NCBI Taxonomy" id="303"/>
    <lineage>
        <taxon>Bacteria</taxon>
        <taxon>Pseudomonadati</taxon>
        <taxon>Pseudomonadota</taxon>
        <taxon>Gammaproteobacteria</taxon>
        <taxon>Pseudomonadales</taxon>
        <taxon>Pseudomonadaceae</taxon>
        <taxon>Pseudomonas</taxon>
    </lineage>
</organism>
<name>V5WC90_PSEPU</name>
<geneLocation type="plasmid" evidence="1">
    <name>pLD209</name>
</geneLocation>
<dbReference type="EMBL" id="KF840720">
    <property type="protein sequence ID" value="AHC05747.1"/>
    <property type="molecule type" value="Genomic_DNA"/>
</dbReference>
<accession>V5WC90</accession>
<gene>
    <name evidence="1" type="ORF">LD209_26</name>
</gene>
<dbReference type="AlphaFoldDB" id="V5WC90"/>
<protein>
    <submittedName>
        <fullName evidence="1">Uncharacterized protein</fullName>
    </submittedName>
</protein>
<proteinExistence type="predicted"/>
<evidence type="ECO:0000313" key="1">
    <source>
        <dbReference type="EMBL" id="AHC05747.1"/>
    </source>
</evidence>
<reference evidence="1" key="1">
    <citation type="journal article" date="2014" name="Antimicrob. Agents Chemother.">
        <title>The Complete Nucleotide Sequence of the Carbapenem Resistance-Conferring Conjugative Plasmid pLD209 from a Pseudomonas putida Clinical Strain Reveals a Chimeric Design Formed by Modules Derived from Both Environmental and Clinical Bacteria.</title>
        <authorList>
            <person name="Marchiaro P.M."/>
            <person name="Brambilla L."/>
            <person name="Moran-Barrio J."/>
            <person name="Revale S."/>
            <person name="Pasteran F."/>
            <person name="Vila A.J."/>
            <person name="Viale A.M."/>
            <person name="Limansky A.S."/>
        </authorList>
    </citation>
    <scope>NUCLEOTIDE SEQUENCE</scope>
    <source>
        <strain evidence="1">LD209</strain>
        <plasmid evidence="1">pLD209</plasmid>
    </source>
</reference>